<protein>
    <submittedName>
        <fullName evidence="1">Uncharacterized protein</fullName>
    </submittedName>
</protein>
<evidence type="ECO:0000313" key="1">
    <source>
        <dbReference type="EMBL" id="MBX69884.1"/>
    </source>
</evidence>
<organism evidence="1">
    <name type="scientific">Rhizophora mucronata</name>
    <name type="common">Asiatic mangrove</name>
    <dbReference type="NCBI Taxonomy" id="61149"/>
    <lineage>
        <taxon>Eukaryota</taxon>
        <taxon>Viridiplantae</taxon>
        <taxon>Streptophyta</taxon>
        <taxon>Embryophyta</taxon>
        <taxon>Tracheophyta</taxon>
        <taxon>Spermatophyta</taxon>
        <taxon>Magnoliopsida</taxon>
        <taxon>eudicotyledons</taxon>
        <taxon>Gunneridae</taxon>
        <taxon>Pentapetalae</taxon>
        <taxon>rosids</taxon>
        <taxon>fabids</taxon>
        <taxon>Malpighiales</taxon>
        <taxon>Rhizophoraceae</taxon>
        <taxon>Rhizophora</taxon>
    </lineage>
</organism>
<name>A0A2P2QSP4_RHIMU</name>
<reference evidence="1" key="1">
    <citation type="submission" date="2018-02" db="EMBL/GenBank/DDBJ databases">
        <title>Rhizophora mucronata_Transcriptome.</title>
        <authorList>
            <person name="Meera S.P."/>
            <person name="Sreeshan A."/>
            <person name="Augustine A."/>
        </authorList>
    </citation>
    <scope>NUCLEOTIDE SEQUENCE</scope>
    <source>
        <tissue evidence="1">Leaf</tissue>
    </source>
</reference>
<dbReference type="EMBL" id="GGEC01089400">
    <property type="protein sequence ID" value="MBX69884.1"/>
    <property type="molecule type" value="Transcribed_RNA"/>
</dbReference>
<dbReference type="AlphaFoldDB" id="A0A2P2QSP4"/>
<accession>A0A2P2QSP4</accession>
<proteinExistence type="predicted"/>
<sequence>MLSAISNKIVPPAIMRLDQQKRLF</sequence>